<reference evidence="2 3" key="1">
    <citation type="submission" date="2011-04" db="EMBL/GenBank/DDBJ databases">
        <title>The Genome Sequence of Dysgonomonas gadei ATCC BAA-286.</title>
        <authorList>
            <consortium name="The Broad Institute Genome Sequencing Platform"/>
            <person name="Earl A."/>
            <person name="Ward D."/>
            <person name="Feldgarden M."/>
            <person name="Gevers D."/>
            <person name="Pudlo N."/>
            <person name="Martens E."/>
            <person name="Allen-Vercoe E."/>
            <person name="Young S.K."/>
            <person name="Zeng Q."/>
            <person name="Gargeya S."/>
            <person name="Fitzgerald M."/>
            <person name="Haas B."/>
            <person name="Abouelleil A."/>
            <person name="Alvarado L."/>
            <person name="Arachchi H.M."/>
            <person name="Berlin A."/>
            <person name="Brown A."/>
            <person name="Chapman S.B."/>
            <person name="Chen Z."/>
            <person name="Dunbar C."/>
            <person name="Freedman E."/>
            <person name="Gearin G."/>
            <person name="Gellesch M."/>
            <person name="Goldberg J."/>
            <person name="Griggs A."/>
            <person name="Gujja S."/>
            <person name="Heiman D."/>
            <person name="Howarth C."/>
            <person name="Larson L."/>
            <person name="Lui A."/>
            <person name="MacDonald P.J.P."/>
            <person name="Mehta T."/>
            <person name="Montmayeur A."/>
            <person name="Murphy C."/>
            <person name="Neiman D."/>
            <person name="Pearson M."/>
            <person name="Priest M."/>
            <person name="Roberts A."/>
            <person name="Saif S."/>
            <person name="Shea T."/>
            <person name="Shenoy N."/>
            <person name="Sisk P."/>
            <person name="Stolte C."/>
            <person name="Sykes S."/>
            <person name="Yandava C."/>
            <person name="Wortman J."/>
            <person name="Nusbaum C."/>
            <person name="Birren B."/>
        </authorList>
    </citation>
    <scope>NUCLEOTIDE SEQUENCE [LARGE SCALE GENOMIC DNA]</scope>
    <source>
        <strain evidence="2 3">ATCC BAA-286</strain>
    </source>
</reference>
<dbReference type="EMBL" id="ADLV01000019">
    <property type="protein sequence ID" value="EGK02115.1"/>
    <property type="molecule type" value="Genomic_DNA"/>
</dbReference>
<comment type="caution">
    <text evidence="2">The sequence shown here is derived from an EMBL/GenBank/DDBJ whole genome shotgun (WGS) entry which is preliminary data.</text>
</comment>
<gene>
    <name evidence="2" type="ORF">HMPREF9455_01749</name>
</gene>
<dbReference type="Proteomes" id="UP000004913">
    <property type="component" value="Unassembled WGS sequence"/>
</dbReference>
<keyword evidence="3" id="KW-1185">Reference proteome</keyword>
<evidence type="ECO:0000313" key="2">
    <source>
        <dbReference type="EMBL" id="EGK02115.1"/>
    </source>
</evidence>
<sequence>MRKKMIYSLLIVGLTLGFISCGDDDDAPILGANVKVTVQNIAGVAQEDVEVYMFKELKPEESTDPGSASKKEVTNADGVAYFKLNLTELNITESKTNLYFAVYYRVGDDLIFKAGDESVTVKRDEEKAITLTIPI</sequence>
<evidence type="ECO:0000256" key="1">
    <source>
        <dbReference type="SAM" id="SignalP"/>
    </source>
</evidence>
<name>F5IXD2_9BACT</name>
<dbReference type="OrthoDB" id="997995at2"/>
<feature type="chain" id="PRO_5003324102" description="DUF4382 domain-containing protein" evidence="1">
    <location>
        <begin position="23"/>
        <end position="135"/>
    </location>
</feature>
<feature type="signal peptide" evidence="1">
    <location>
        <begin position="1"/>
        <end position="22"/>
    </location>
</feature>
<dbReference type="RefSeq" id="WP_006799264.1">
    <property type="nucleotide sequence ID" value="NZ_GL891982.1"/>
</dbReference>
<proteinExistence type="predicted"/>
<dbReference type="AlphaFoldDB" id="F5IXD2"/>
<evidence type="ECO:0008006" key="4">
    <source>
        <dbReference type="Google" id="ProtNLM"/>
    </source>
</evidence>
<dbReference type="HOGENOM" id="CLU_1882468_0_0_10"/>
<accession>F5IXD2</accession>
<dbReference type="PROSITE" id="PS51257">
    <property type="entry name" value="PROKAR_LIPOPROTEIN"/>
    <property type="match status" value="1"/>
</dbReference>
<protein>
    <recommendedName>
        <fullName evidence="4">DUF4382 domain-containing protein</fullName>
    </recommendedName>
</protein>
<evidence type="ECO:0000313" key="3">
    <source>
        <dbReference type="Proteomes" id="UP000004913"/>
    </source>
</evidence>
<dbReference type="STRING" id="742766.HMPREF9455_01749"/>
<organism evidence="2 3">
    <name type="scientific">Dysgonomonas gadei ATCC BAA-286</name>
    <dbReference type="NCBI Taxonomy" id="742766"/>
    <lineage>
        <taxon>Bacteria</taxon>
        <taxon>Pseudomonadati</taxon>
        <taxon>Bacteroidota</taxon>
        <taxon>Bacteroidia</taxon>
        <taxon>Bacteroidales</taxon>
        <taxon>Dysgonomonadaceae</taxon>
        <taxon>Dysgonomonas</taxon>
    </lineage>
</organism>
<keyword evidence="1" id="KW-0732">Signal</keyword>